<feature type="binding site" evidence="10">
    <location>
        <position position="164"/>
    </location>
    <ligand>
        <name>UDP-N-acetyl-alpha-D-glucosamine</name>
        <dbReference type="ChEBI" id="CHEBI:57705"/>
    </ligand>
</feature>
<keyword evidence="6 10" id="KW-0573">Peptidoglycan synthesis</keyword>
<dbReference type="GO" id="GO:0050511">
    <property type="term" value="F:undecaprenyldiphospho-muramoylpentapeptide beta-N-acetylglucosaminyltransferase activity"/>
    <property type="evidence" value="ECO:0007669"/>
    <property type="project" value="UniProtKB-UniRule"/>
</dbReference>
<dbReference type="PANTHER" id="PTHR21015">
    <property type="entry name" value="UDP-N-ACETYLGLUCOSAMINE--N-ACETYLMURAMYL-(PENTAPEPTIDE) PYROPHOSPHORYL-UNDECAPRENOL N-ACETYLGLUCOSAMINE TRANSFERASE 1"/>
    <property type="match status" value="1"/>
</dbReference>
<gene>
    <name evidence="10" type="primary">murG</name>
    <name evidence="13" type="ORF">H8699_04055</name>
</gene>
<evidence type="ECO:0000256" key="2">
    <source>
        <dbReference type="ARBA" id="ARBA00022618"/>
    </source>
</evidence>
<dbReference type="RefSeq" id="WP_249284593.1">
    <property type="nucleotide sequence ID" value="NZ_JACRSO010000001.1"/>
</dbReference>
<feature type="binding site" evidence="10">
    <location>
        <position position="289"/>
    </location>
    <ligand>
        <name>UDP-N-acetyl-alpha-D-glucosamine</name>
        <dbReference type="ChEBI" id="CHEBI:57705"/>
    </ligand>
</feature>
<evidence type="ECO:0000256" key="10">
    <source>
        <dbReference type="HAMAP-Rule" id="MF_00033"/>
    </source>
</evidence>
<dbReference type="GO" id="GO:0071555">
    <property type="term" value="P:cell wall organization"/>
    <property type="evidence" value="ECO:0007669"/>
    <property type="project" value="UniProtKB-KW"/>
</dbReference>
<proteinExistence type="inferred from homology"/>
<dbReference type="GO" id="GO:0005975">
    <property type="term" value="P:carbohydrate metabolic process"/>
    <property type="evidence" value="ECO:0007669"/>
    <property type="project" value="InterPro"/>
</dbReference>
<comment type="subcellular location">
    <subcellularLocation>
        <location evidence="10">Cell membrane</location>
        <topology evidence="10">Peripheral membrane protein</topology>
        <orientation evidence="10">Cytoplasmic side</orientation>
    </subcellularLocation>
</comment>
<dbReference type="GO" id="GO:0005886">
    <property type="term" value="C:plasma membrane"/>
    <property type="evidence" value="ECO:0007669"/>
    <property type="project" value="UniProtKB-SubCell"/>
</dbReference>
<accession>A0A926CXP1</accession>
<dbReference type="Pfam" id="PF04101">
    <property type="entry name" value="Glyco_tran_28_C"/>
    <property type="match status" value="1"/>
</dbReference>
<evidence type="ECO:0000256" key="3">
    <source>
        <dbReference type="ARBA" id="ARBA00022676"/>
    </source>
</evidence>
<dbReference type="EC" id="2.4.1.227" evidence="10"/>
<comment type="caution">
    <text evidence="10">Lacks conserved residue(s) required for the propagation of feature annotation.</text>
</comment>
<sequence length="355" mass="38451">MKRIVLTGGGSAGHVTPHMALIPQLLKDGWEIHYVGTADGIERELMAAYKEVTYHAISSGKLRRYLDIKNLRDPFRVIKGVGQSARLMRKLRPQVLFSKGGFVSVPAVIGASLCGVPTVLHESDLTPGLANKLCAPFSKKILTSFEQTAKSIGAKAVYTGSPMRESLFNGDAKAGLAFTGLPGRKPVLLMMGGSLGAQAINDCLREKLPELLKHFEIIHLCGAGGLDPKLKNTPGYFQREYVSDQLPDLFALCSLVLSRAGSNAIFELLALGKPNLLIPLPLAASRGDQLLNAQNFEKAGYSKVLPQEEMTGETLVAALLDLWENRGQYVAAMGREPRRSGAQRVLQEIYASAKK</sequence>
<keyword evidence="2 10" id="KW-0132">Cell division</keyword>
<feature type="domain" description="Glycosyl transferase family 28 C-terminal" evidence="12">
    <location>
        <begin position="188"/>
        <end position="345"/>
    </location>
</feature>
<protein>
    <recommendedName>
        <fullName evidence="10">UDP-N-acetylglucosamine--N-acetylmuramyl-(pentapeptide) pyrophosphoryl-undecaprenol N-acetylglucosamine transferase</fullName>
        <ecNumber evidence="10">2.4.1.227</ecNumber>
    </recommendedName>
    <alternativeName>
        <fullName evidence="10">Undecaprenyl-PP-MurNAc-pentapeptide-UDPGlcNAc GlcNAc transferase</fullName>
    </alternativeName>
</protein>
<dbReference type="HAMAP" id="MF_00033">
    <property type="entry name" value="MurG"/>
    <property type="match status" value="1"/>
</dbReference>
<evidence type="ECO:0000259" key="11">
    <source>
        <dbReference type="Pfam" id="PF03033"/>
    </source>
</evidence>
<keyword evidence="3 10" id="KW-0328">Glycosyltransferase</keyword>
<evidence type="ECO:0000259" key="12">
    <source>
        <dbReference type="Pfam" id="PF04101"/>
    </source>
</evidence>
<dbReference type="InterPro" id="IPR006009">
    <property type="entry name" value="GlcNAc_MurG"/>
</dbReference>
<organism evidence="13 14">
    <name type="scientific">Luoshenia tenuis</name>
    <dbReference type="NCBI Taxonomy" id="2763654"/>
    <lineage>
        <taxon>Bacteria</taxon>
        <taxon>Bacillati</taxon>
        <taxon>Bacillota</taxon>
        <taxon>Clostridia</taxon>
        <taxon>Christensenellales</taxon>
        <taxon>Christensenellaceae</taxon>
        <taxon>Luoshenia</taxon>
    </lineage>
</organism>
<feature type="binding site" evidence="10">
    <location>
        <begin position="11"/>
        <end position="13"/>
    </location>
    <ligand>
        <name>UDP-N-acetyl-alpha-D-glucosamine</name>
        <dbReference type="ChEBI" id="CHEBI:57705"/>
    </ligand>
</feature>
<evidence type="ECO:0000256" key="7">
    <source>
        <dbReference type="ARBA" id="ARBA00023136"/>
    </source>
</evidence>
<dbReference type="InterPro" id="IPR007235">
    <property type="entry name" value="Glyco_trans_28_C"/>
</dbReference>
<dbReference type="GO" id="GO:0009252">
    <property type="term" value="P:peptidoglycan biosynthetic process"/>
    <property type="evidence" value="ECO:0007669"/>
    <property type="project" value="UniProtKB-UniRule"/>
</dbReference>
<evidence type="ECO:0000256" key="4">
    <source>
        <dbReference type="ARBA" id="ARBA00022679"/>
    </source>
</evidence>
<dbReference type="SUPFAM" id="SSF53756">
    <property type="entry name" value="UDP-Glycosyltransferase/glycogen phosphorylase"/>
    <property type="match status" value="1"/>
</dbReference>
<keyword evidence="5 10" id="KW-0133">Cell shape</keyword>
<dbReference type="EMBL" id="JACRSO010000001">
    <property type="protein sequence ID" value="MBC8528610.1"/>
    <property type="molecule type" value="Genomic_DNA"/>
</dbReference>
<evidence type="ECO:0000313" key="14">
    <source>
        <dbReference type="Proteomes" id="UP000654279"/>
    </source>
</evidence>
<dbReference type="InterPro" id="IPR004276">
    <property type="entry name" value="GlycoTrans_28_N"/>
</dbReference>
<evidence type="ECO:0000256" key="5">
    <source>
        <dbReference type="ARBA" id="ARBA00022960"/>
    </source>
</evidence>
<dbReference type="CDD" id="cd03785">
    <property type="entry name" value="GT28_MurG"/>
    <property type="match status" value="1"/>
</dbReference>
<evidence type="ECO:0000256" key="1">
    <source>
        <dbReference type="ARBA" id="ARBA00022475"/>
    </source>
</evidence>
<evidence type="ECO:0000256" key="8">
    <source>
        <dbReference type="ARBA" id="ARBA00023306"/>
    </source>
</evidence>
<feature type="binding site" evidence="10">
    <location>
        <position position="194"/>
    </location>
    <ligand>
        <name>UDP-N-acetyl-alpha-D-glucosamine</name>
        <dbReference type="ChEBI" id="CHEBI:57705"/>
    </ligand>
</feature>
<keyword evidence="9 10" id="KW-0961">Cell wall biogenesis/degradation</keyword>
<comment type="similarity">
    <text evidence="10">Belongs to the glycosyltransferase 28 family. MurG subfamily.</text>
</comment>
<comment type="pathway">
    <text evidence="10">Cell wall biogenesis; peptidoglycan biosynthesis.</text>
</comment>
<dbReference type="GO" id="GO:0051301">
    <property type="term" value="P:cell division"/>
    <property type="evidence" value="ECO:0007669"/>
    <property type="project" value="UniProtKB-KW"/>
</dbReference>
<dbReference type="NCBIfam" id="NF009102">
    <property type="entry name" value="PRK12446.1"/>
    <property type="match status" value="1"/>
</dbReference>
<reference evidence="13" key="1">
    <citation type="submission" date="2020-08" db="EMBL/GenBank/DDBJ databases">
        <title>Genome public.</title>
        <authorList>
            <person name="Liu C."/>
            <person name="Sun Q."/>
        </authorList>
    </citation>
    <scope>NUCLEOTIDE SEQUENCE</scope>
    <source>
        <strain evidence="13">NSJ-44</strain>
    </source>
</reference>
<keyword evidence="8 10" id="KW-0131">Cell cycle</keyword>
<dbReference type="GO" id="GO:0008360">
    <property type="term" value="P:regulation of cell shape"/>
    <property type="evidence" value="ECO:0007669"/>
    <property type="project" value="UniProtKB-KW"/>
</dbReference>
<dbReference type="Proteomes" id="UP000654279">
    <property type="component" value="Unassembled WGS sequence"/>
</dbReference>
<dbReference type="PANTHER" id="PTHR21015:SF27">
    <property type="entry name" value="UDP-N-ACETYLGLUCOSAMINE--N-ACETYLMURAMYL-(PENTAPEPTIDE) PYROPHOSPHORYL-UNDECAPRENOL N-ACETYLGLUCOSAMINE TRANSFERASE"/>
    <property type="match status" value="1"/>
</dbReference>
<keyword evidence="14" id="KW-1185">Reference proteome</keyword>
<keyword evidence="7 10" id="KW-0472">Membrane</keyword>
<evidence type="ECO:0000256" key="6">
    <source>
        <dbReference type="ARBA" id="ARBA00022984"/>
    </source>
</evidence>
<dbReference type="AlphaFoldDB" id="A0A926CXP1"/>
<name>A0A926CXP1_9FIRM</name>
<comment type="catalytic activity">
    <reaction evidence="10">
        <text>di-trans,octa-cis-undecaprenyl diphospho-N-acetyl-alpha-D-muramoyl-L-alanyl-D-glutamyl-meso-2,6-diaminopimeloyl-D-alanyl-D-alanine + UDP-N-acetyl-alpha-D-glucosamine = di-trans,octa-cis-undecaprenyl diphospho-[N-acetyl-alpha-D-glucosaminyl-(1-&gt;4)]-N-acetyl-alpha-D-muramoyl-L-alanyl-D-glutamyl-meso-2,6-diaminopimeloyl-D-alanyl-D-alanine + UDP + H(+)</text>
        <dbReference type="Rhea" id="RHEA:31227"/>
        <dbReference type="ChEBI" id="CHEBI:15378"/>
        <dbReference type="ChEBI" id="CHEBI:57705"/>
        <dbReference type="ChEBI" id="CHEBI:58223"/>
        <dbReference type="ChEBI" id="CHEBI:61387"/>
        <dbReference type="ChEBI" id="CHEBI:61388"/>
        <dbReference type="EC" id="2.4.1.227"/>
    </reaction>
</comment>
<keyword evidence="1 10" id="KW-1003">Cell membrane</keyword>
<comment type="caution">
    <text evidence="13">The sequence shown here is derived from an EMBL/GenBank/DDBJ whole genome shotgun (WGS) entry which is preliminary data.</text>
</comment>
<evidence type="ECO:0000256" key="9">
    <source>
        <dbReference type="ARBA" id="ARBA00023316"/>
    </source>
</evidence>
<comment type="function">
    <text evidence="10">Cell wall formation. Catalyzes the transfer of a GlcNAc subunit on undecaprenyl-pyrophosphoryl-MurNAc-pentapeptide (lipid intermediate I) to form undecaprenyl-pyrophosphoryl-MurNAc-(pentapeptide)GlcNAc (lipid intermediate II).</text>
</comment>
<dbReference type="Pfam" id="PF03033">
    <property type="entry name" value="Glyco_transf_28"/>
    <property type="match status" value="1"/>
</dbReference>
<dbReference type="Gene3D" id="3.40.50.2000">
    <property type="entry name" value="Glycogen Phosphorylase B"/>
    <property type="match status" value="2"/>
</dbReference>
<keyword evidence="4 10" id="KW-0808">Transferase</keyword>
<feature type="domain" description="Glycosyltransferase family 28 N-terminal" evidence="11">
    <location>
        <begin position="4"/>
        <end position="142"/>
    </location>
</feature>
<evidence type="ECO:0000313" key="13">
    <source>
        <dbReference type="EMBL" id="MBC8528610.1"/>
    </source>
</evidence>